<dbReference type="Gene3D" id="3.30.565.10">
    <property type="entry name" value="Histidine kinase-like ATPase, C-terminal domain"/>
    <property type="match status" value="1"/>
</dbReference>
<evidence type="ECO:0000256" key="4">
    <source>
        <dbReference type="SAM" id="MobiDB-lite"/>
    </source>
</evidence>
<keyword evidence="8" id="KW-1185">Reference proteome</keyword>
<dbReference type="STRING" id="401053.AciPR4_1220"/>
<dbReference type="HOGENOM" id="CLU_000445_28_2_0"/>
<organism evidence="7 8">
    <name type="scientific">Terriglobus saanensis (strain ATCC BAA-1853 / DSM 23119 / SP1PR4)</name>
    <dbReference type="NCBI Taxonomy" id="401053"/>
    <lineage>
        <taxon>Bacteria</taxon>
        <taxon>Pseudomonadati</taxon>
        <taxon>Acidobacteriota</taxon>
        <taxon>Terriglobia</taxon>
        <taxon>Terriglobales</taxon>
        <taxon>Acidobacteriaceae</taxon>
        <taxon>Terriglobus</taxon>
    </lineage>
</organism>
<dbReference type="GO" id="GO:0000155">
    <property type="term" value="F:phosphorelay sensor kinase activity"/>
    <property type="evidence" value="ECO:0007669"/>
    <property type="project" value="InterPro"/>
</dbReference>
<keyword evidence="2 7" id="KW-0418">Kinase</keyword>
<keyword evidence="5" id="KW-0732">Signal</keyword>
<feature type="signal peptide" evidence="5">
    <location>
        <begin position="1"/>
        <end position="22"/>
    </location>
</feature>
<dbReference type="Gene3D" id="2.130.10.10">
    <property type="entry name" value="YVTN repeat-like/Quinoprotein amine dehydrogenase"/>
    <property type="match status" value="3"/>
</dbReference>
<dbReference type="InterPro" id="IPR036890">
    <property type="entry name" value="HATPase_C_sf"/>
</dbReference>
<dbReference type="InterPro" id="IPR015943">
    <property type="entry name" value="WD40/YVTN_repeat-like_dom_sf"/>
</dbReference>
<dbReference type="Gene3D" id="2.60.40.10">
    <property type="entry name" value="Immunoglobulins"/>
    <property type="match status" value="1"/>
</dbReference>
<dbReference type="eggNOG" id="COG3292">
    <property type="taxonomic scope" value="Bacteria"/>
</dbReference>
<sequence>MRRPQKLLFMVLLLLMVSASFGARGEMSEASPGNMTSADEANSPGAGLLPPLPAPAFEGTTHTFWTRRDGAPGSITSLAQTKDGYLWIGSSLGLYRFDGLRFATYPFGPADRQLPSLDIAALSADPSGGLWIALRNTAVVHLNANGTSTHYGRDSGLIPNTLDGIFVRPDGSVWVTGGSRLFRLEGERWIDLREKDGLFSGGIFSVLFDREGNIWVGRDKRLAILRKGANRFEDLPYAVHYVSSIVQSKTGEIWVADAWRSVRSLSDKSSKGAFHLEGKAELLVDREDTLWIAQDDEGLARIRNISDPGKKLSIETAGLADLSARETHALLEDREGNVWVGTDRGLDRFKKTPFIPFRATELRFFPSLIAADDGSVWINSHGSSLMRVLDGKTTPIGPHVNTGPLGKRRNGDICFADLTAYELQCYGSSATREKLPDAMQHVPPKSLIEDTDGSLILATQGKGIWRYADRQWAPFNQVGHSLGGPWSLYSDASGRLWLGYGENKVVVRDEGSYKELHVQDGLWSNTLAFAEGAATIWLGGSNGVCFVDGQSLHRMHTLDRDLLLGTSGIAFDRFGSMWLNSAAGVLRITPNEIIRLKKDPSYLVRAEVFDENDGLVGLPTQYKRTPSAITDSRGNLWFATSGNVVSLDPSRLGVRATLPSVLIENVLVDGRPVVQAPGLPGAVLHTSSARFHDLEINYIGINLSAPERVRYRYRLMGENMTWQDAGSRRQAFYTRLSPGTYQFQVSASNGGEWSDLAAPLRIEVEPAFYQTGWFRALCVLALGACAWLILSARTRFVTEQLHSRLSERLAERERVARELHDGLLQGFQGLMMRFHLATQAIPRSEPSRAEMEQALDRADELLIESRDQIKHLRYETLVPLSLYEAVSQLQEELGSHGSARFSVTAQGAARDLNPLSYPEIYAIAREGILNAYKHSRATKIEVTIAFNPRRLTVRVLDDGRGIPPDTRQFKGTSDHWGIAGMHERAENLRAEFRISSPAEGGTLILLVVPAVVAYTTSPKSFWQRLLHRN</sequence>
<keyword evidence="1" id="KW-0808">Transferase</keyword>
<evidence type="ECO:0000259" key="6">
    <source>
        <dbReference type="SMART" id="SM00387"/>
    </source>
</evidence>
<name>E8UYF7_TERSS</name>
<dbReference type="Pfam" id="PF07494">
    <property type="entry name" value="Reg_prop"/>
    <property type="match status" value="2"/>
</dbReference>
<dbReference type="SUPFAM" id="SSF63829">
    <property type="entry name" value="Calcium-dependent phosphotriesterase"/>
    <property type="match status" value="3"/>
</dbReference>
<reference evidence="7 8" key="1">
    <citation type="journal article" date="2012" name="Stand. Genomic Sci.">
        <title>Complete genome sequence of Terriglobus saanensis type strain SP1PR4(T), an Acidobacteria from tundra soil.</title>
        <authorList>
            <person name="Rawat S.R."/>
            <person name="Mannisto M.K."/>
            <person name="Starovoytov V."/>
            <person name="Goodwin L."/>
            <person name="Nolan M."/>
            <person name="Hauser L."/>
            <person name="Land M."/>
            <person name="Davenport K.W."/>
            <person name="Woyke T."/>
            <person name="Haggblom M.M."/>
        </authorList>
    </citation>
    <scope>NUCLEOTIDE SEQUENCE</scope>
    <source>
        <strain evidence="8">ATCC BAA-1853 / DSM 23119 / SP1PR4</strain>
    </source>
</reference>
<dbReference type="InterPro" id="IPR003594">
    <property type="entry name" value="HATPase_dom"/>
</dbReference>
<dbReference type="Pfam" id="PF02518">
    <property type="entry name" value="HATPase_c"/>
    <property type="match status" value="1"/>
</dbReference>
<evidence type="ECO:0000256" key="1">
    <source>
        <dbReference type="ARBA" id="ARBA00022679"/>
    </source>
</evidence>
<dbReference type="Pfam" id="PF07730">
    <property type="entry name" value="HisKA_3"/>
    <property type="match status" value="1"/>
</dbReference>
<evidence type="ECO:0000256" key="2">
    <source>
        <dbReference type="ARBA" id="ARBA00022777"/>
    </source>
</evidence>
<dbReference type="InterPro" id="IPR011110">
    <property type="entry name" value="Reg_prop"/>
</dbReference>
<dbReference type="InterPro" id="IPR003961">
    <property type="entry name" value="FN3_dom"/>
</dbReference>
<dbReference type="Proteomes" id="UP000006844">
    <property type="component" value="Chromosome"/>
</dbReference>
<dbReference type="Pfam" id="PF07495">
    <property type="entry name" value="Y_Y_Y"/>
    <property type="match status" value="1"/>
</dbReference>
<dbReference type="EMBL" id="CP002467">
    <property type="protein sequence ID" value="ADV82045.1"/>
    <property type="molecule type" value="Genomic_DNA"/>
</dbReference>
<feature type="chain" id="PRO_5003232704" evidence="5">
    <location>
        <begin position="23"/>
        <end position="1029"/>
    </location>
</feature>
<dbReference type="InterPro" id="IPR011712">
    <property type="entry name" value="Sig_transdc_His_kin_sub3_dim/P"/>
</dbReference>
<dbReference type="InterPro" id="IPR013783">
    <property type="entry name" value="Ig-like_fold"/>
</dbReference>
<protein>
    <submittedName>
        <fullName evidence="7">Histidine kinase</fullName>
    </submittedName>
</protein>
<evidence type="ECO:0000313" key="7">
    <source>
        <dbReference type="EMBL" id="ADV82045.1"/>
    </source>
</evidence>
<dbReference type="Gene3D" id="1.20.5.1930">
    <property type="match status" value="1"/>
</dbReference>
<dbReference type="GO" id="GO:0046983">
    <property type="term" value="F:protein dimerization activity"/>
    <property type="evidence" value="ECO:0007669"/>
    <property type="project" value="InterPro"/>
</dbReference>
<dbReference type="KEGG" id="tsa:AciPR4_1220"/>
<dbReference type="CDD" id="cd00063">
    <property type="entry name" value="FN3"/>
    <property type="match status" value="1"/>
</dbReference>
<proteinExistence type="predicted"/>
<accession>E8UYF7</accession>
<dbReference type="PANTHER" id="PTHR24421:SF62">
    <property type="entry name" value="SENSORY TRANSDUCTION HISTIDINE KINASE"/>
    <property type="match status" value="1"/>
</dbReference>
<feature type="domain" description="Histidine kinase/HSP90-like ATPase" evidence="6">
    <location>
        <begin position="915"/>
        <end position="1012"/>
    </location>
</feature>
<dbReference type="InterPro" id="IPR050482">
    <property type="entry name" value="Sensor_HK_TwoCompSys"/>
</dbReference>
<dbReference type="AlphaFoldDB" id="E8UYF7"/>
<evidence type="ECO:0000256" key="5">
    <source>
        <dbReference type="SAM" id="SignalP"/>
    </source>
</evidence>
<keyword evidence="3" id="KW-0902">Two-component regulatory system</keyword>
<dbReference type="SMART" id="SM00387">
    <property type="entry name" value="HATPase_c"/>
    <property type="match status" value="1"/>
</dbReference>
<dbReference type="InterPro" id="IPR011123">
    <property type="entry name" value="Y_Y_Y"/>
</dbReference>
<feature type="region of interest" description="Disordered" evidence="4">
    <location>
        <begin position="28"/>
        <end position="52"/>
    </location>
</feature>
<dbReference type="CDD" id="cd16917">
    <property type="entry name" value="HATPase_UhpB-NarQ-NarX-like"/>
    <property type="match status" value="1"/>
</dbReference>
<feature type="compositionally biased region" description="Polar residues" evidence="4">
    <location>
        <begin position="31"/>
        <end position="40"/>
    </location>
</feature>
<dbReference type="eggNOG" id="COG4585">
    <property type="taxonomic scope" value="Bacteria"/>
</dbReference>
<dbReference type="GO" id="GO:0016020">
    <property type="term" value="C:membrane"/>
    <property type="evidence" value="ECO:0007669"/>
    <property type="project" value="InterPro"/>
</dbReference>
<dbReference type="SUPFAM" id="SSF55874">
    <property type="entry name" value="ATPase domain of HSP90 chaperone/DNA topoisomerase II/histidine kinase"/>
    <property type="match status" value="1"/>
</dbReference>
<evidence type="ECO:0000313" key="8">
    <source>
        <dbReference type="Proteomes" id="UP000006844"/>
    </source>
</evidence>
<dbReference type="PANTHER" id="PTHR24421">
    <property type="entry name" value="NITRATE/NITRITE SENSOR PROTEIN NARX-RELATED"/>
    <property type="match status" value="1"/>
</dbReference>
<evidence type="ECO:0000256" key="3">
    <source>
        <dbReference type="ARBA" id="ARBA00023012"/>
    </source>
</evidence>
<gene>
    <name evidence="7" type="ordered locus">AciPR4_1220</name>
</gene>